<dbReference type="Gene3D" id="3.40.50.300">
    <property type="entry name" value="P-loop containing nucleotide triphosphate hydrolases"/>
    <property type="match status" value="1"/>
</dbReference>
<dbReference type="Pfam" id="PF00005">
    <property type="entry name" value="ABC_tran"/>
    <property type="match status" value="1"/>
</dbReference>
<dbReference type="InterPro" id="IPR003439">
    <property type="entry name" value="ABC_transporter-like_ATP-bd"/>
</dbReference>
<evidence type="ECO:0000256" key="3">
    <source>
        <dbReference type="ARBA" id="ARBA00022741"/>
    </source>
</evidence>
<evidence type="ECO:0000313" key="6">
    <source>
        <dbReference type="EMBL" id="KQK27740.1"/>
    </source>
</evidence>
<dbReference type="GO" id="GO:0016887">
    <property type="term" value="F:ATP hydrolysis activity"/>
    <property type="evidence" value="ECO:0007669"/>
    <property type="project" value="InterPro"/>
</dbReference>
<name>A0A0Q3KTG3_9HYPH</name>
<sequence length="261" mass="28934">MTSAAISIEGVDKRYIGRGREVVALDHVSLRIEEGEFVAFVGPSGCGKSTLLNMIAGIIPMSSGSIVHDDRPVTAINRHVGYLTQADSVLPWRTVEQNVGLPLEYRGVGAAERQKRVAEMLELVDLKGFGKAFPKELSGGMRKRVALAQMLAYGPDTLLMDEPFGALDAQLKLVMQQQLLRIWQEQKKTIVFVTHDLAEAIALASRVIVFSGRPGKIKYVEPIDIPYPRDVFKVRFLPAFEAAYDNLWRELSPEIAKGEEL</sequence>
<dbReference type="PROSITE" id="PS50893">
    <property type="entry name" value="ABC_TRANSPORTER_2"/>
    <property type="match status" value="1"/>
</dbReference>
<evidence type="ECO:0000256" key="2">
    <source>
        <dbReference type="ARBA" id="ARBA00022448"/>
    </source>
</evidence>
<keyword evidence="4 6" id="KW-0067">ATP-binding</keyword>
<keyword evidence="8" id="KW-1185">Reference proteome</keyword>
<dbReference type="Proteomes" id="UP000190130">
    <property type="component" value="Unassembled WGS sequence"/>
</dbReference>
<evidence type="ECO:0000313" key="8">
    <source>
        <dbReference type="Proteomes" id="UP000051562"/>
    </source>
</evidence>
<gene>
    <name evidence="6" type="ORF">ARD30_25485</name>
    <name evidence="7" type="ORF">SAMN05660750_00647</name>
</gene>
<dbReference type="AlphaFoldDB" id="A0A0Q3KTG3"/>
<dbReference type="EMBL" id="LMAR01000094">
    <property type="protein sequence ID" value="KQK27740.1"/>
    <property type="molecule type" value="Genomic_DNA"/>
</dbReference>
<evidence type="ECO:0000256" key="4">
    <source>
        <dbReference type="ARBA" id="ARBA00022840"/>
    </source>
</evidence>
<reference evidence="6 8" key="1">
    <citation type="submission" date="2015-10" db="EMBL/GenBank/DDBJ databases">
        <title>Draft genome of Bosea thiooxidans.</title>
        <authorList>
            <person name="Wang X."/>
        </authorList>
    </citation>
    <scope>NUCLEOTIDE SEQUENCE [LARGE SCALE GENOMIC DNA]</scope>
    <source>
        <strain evidence="6 8">CGMCC 9174</strain>
    </source>
</reference>
<evidence type="ECO:0000259" key="5">
    <source>
        <dbReference type="PROSITE" id="PS50893"/>
    </source>
</evidence>
<keyword evidence="3" id="KW-0547">Nucleotide-binding</keyword>
<reference evidence="7 9" key="2">
    <citation type="submission" date="2017-02" db="EMBL/GenBank/DDBJ databases">
        <authorList>
            <person name="Peterson S.W."/>
        </authorList>
    </citation>
    <scope>NUCLEOTIDE SEQUENCE [LARGE SCALE GENOMIC DNA]</scope>
    <source>
        <strain evidence="7 9">DSM 9653</strain>
    </source>
</reference>
<dbReference type="InterPro" id="IPR003593">
    <property type="entry name" value="AAA+_ATPase"/>
</dbReference>
<dbReference type="EMBL" id="FUYX01000002">
    <property type="protein sequence ID" value="SKB43596.1"/>
    <property type="molecule type" value="Genomic_DNA"/>
</dbReference>
<dbReference type="SMART" id="SM00382">
    <property type="entry name" value="AAA"/>
    <property type="match status" value="1"/>
</dbReference>
<dbReference type="RefSeq" id="WP_055731007.1">
    <property type="nucleotide sequence ID" value="NZ_FUYX01000002.1"/>
</dbReference>
<dbReference type="InterPro" id="IPR017871">
    <property type="entry name" value="ABC_transporter-like_CS"/>
</dbReference>
<dbReference type="STRING" id="53254.SAMN05660750_00647"/>
<keyword evidence="2" id="KW-0813">Transport</keyword>
<dbReference type="OrthoDB" id="9807242at2"/>
<proteinExistence type="inferred from homology"/>
<comment type="similarity">
    <text evidence="1">Belongs to the ABC transporter superfamily.</text>
</comment>
<evidence type="ECO:0000256" key="1">
    <source>
        <dbReference type="ARBA" id="ARBA00005417"/>
    </source>
</evidence>
<evidence type="ECO:0000313" key="9">
    <source>
        <dbReference type="Proteomes" id="UP000190130"/>
    </source>
</evidence>
<dbReference type="GO" id="GO:0005524">
    <property type="term" value="F:ATP binding"/>
    <property type="evidence" value="ECO:0007669"/>
    <property type="project" value="UniProtKB-KW"/>
</dbReference>
<organism evidence="6 8">
    <name type="scientific">Bosea thiooxidans</name>
    <dbReference type="NCBI Taxonomy" id="53254"/>
    <lineage>
        <taxon>Bacteria</taxon>
        <taxon>Pseudomonadati</taxon>
        <taxon>Pseudomonadota</taxon>
        <taxon>Alphaproteobacteria</taxon>
        <taxon>Hyphomicrobiales</taxon>
        <taxon>Boseaceae</taxon>
        <taxon>Bosea</taxon>
    </lineage>
</organism>
<dbReference type="PANTHER" id="PTHR42788">
    <property type="entry name" value="TAURINE IMPORT ATP-BINDING PROTEIN-RELATED"/>
    <property type="match status" value="1"/>
</dbReference>
<dbReference type="SUPFAM" id="SSF52540">
    <property type="entry name" value="P-loop containing nucleoside triphosphate hydrolases"/>
    <property type="match status" value="1"/>
</dbReference>
<dbReference type="PROSITE" id="PS00211">
    <property type="entry name" value="ABC_TRANSPORTER_1"/>
    <property type="match status" value="1"/>
</dbReference>
<dbReference type="PANTHER" id="PTHR42788:SF13">
    <property type="entry name" value="ALIPHATIC SULFONATES IMPORT ATP-BINDING PROTEIN SSUB"/>
    <property type="match status" value="1"/>
</dbReference>
<dbReference type="InterPro" id="IPR027417">
    <property type="entry name" value="P-loop_NTPase"/>
</dbReference>
<dbReference type="CDD" id="cd03293">
    <property type="entry name" value="ABC_NrtD_SsuB_transporters"/>
    <property type="match status" value="1"/>
</dbReference>
<evidence type="ECO:0000313" key="7">
    <source>
        <dbReference type="EMBL" id="SKB43596.1"/>
    </source>
</evidence>
<dbReference type="Proteomes" id="UP000051562">
    <property type="component" value="Unassembled WGS sequence"/>
</dbReference>
<accession>A0A0Q3KTG3</accession>
<protein>
    <submittedName>
        <fullName evidence="6">ABC transporter ATP-binding protein</fullName>
    </submittedName>
    <submittedName>
        <fullName evidence="7">NitT/TauT family transport system ATP-binding protein</fullName>
    </submittedName>
</protein>
<dbReference type="InterPro" id="IPR050166">
    <property type="entry name" value="ABC_transporter_ATP-bind"/>
</dbReference>
<feature type="domain" description="ABC transporter" evidence="5">
    <location>
        <begin position="6"/>
        <end position="237"/>
    </location>
</feature>